<protein>
    <submittedName>
        <fullName evidence="2">Uncharacterized protein</fullName>
    </submittedName>
</protein>
<dbReference type="AlphaFoldDB" id="A0A086K4H3"/>
<feature type="compositionally biased region" description="Basic and acidic residues" evidence="1">
    <location>
        <begin position="176"/>
        <end position="202"/>
    </location>
</feature>
<feature type="compositionally biased region" description="Basic and acidic residues" evidence="1">
    <location>
        <begin position="105"/>
        <end position="126"/>
    </location>
</feature>
<evidence type="ECO:0000313" key="2">
    <source>
        <dbReference type="EMBL" id="KFG39291.1"/>
    </source>
</evidence>
<feature type="region of interest" description="Disordered" evidence="1">
    <location>
        <begin position="369"/>
        <end position="388"/>
    </location>
</feature>
<accession>A0A086K4H3</accession>
<feature type="compositionally biased region" description="Low complexity" evidence="1">
    <location>
        <begin position="11"/>
        <end position="22"/>
    </location>
</feature>
<feature type="region of interest" description="Disordered" evidence="1">
    <location>
        <begin position="167"/>
        <end position="339"/>
    </location>
</feature>
<feature type="region of interest" description="Disordered" evidence="1">
    <location>
        <begin position="105"/>
        <end position="143"/>
    </location>
</feature>
<dbReference type="Proteomes" id="UP000028828">
    <property type="component" value="Unassembled WGS sequence"/>
</dbReference>
<name>A0A086K4H3_TOXGO</name>
<dbReference type="OrthoDB" id="331249at2759"/>
<organism evidence="2 3">
    <name type="scientific">Toxoplasma gondii p89</name>
    <dbReference type="NCBI Taxonomy" id="943119"/>
    <lineage>
        <taxon>Eukaryota</taxon>
        <taxon>Sar</taxon>
        <taxon>Alveolata</taxon>
        <taxon>Apicomplexa</taxon>
        <taxon>Conoidasida</taxon>
        <taxon>Coccidia</taxon>
        <taxon>Eucoccidiorida</taxon>
        <taxon>Eimeriorina</taxon>
        <taxon>Sarcocystidae</taxon>
        <taxon>Toxoplasma</taxon>
    </lineage>
</organism>
<feature type="compositionally biased region" description="Basic and acidic residues" evidence="1">
    <location>
        <begin position="272"/>
        <end position="288"/>
    </location>
</feature>
<reference evidence="2 3" key="1">
    <citation type="submission" date="2014-03" db="EMBL/GenBank/DDBJ databases">
        <authorList>
            <person name="Sibley D."/>
            <person name="Venepally P."/>
            <person name="Karamycheva S."/>
            <person name="Hadjithomas M."/>
            <person name="Khan A."/>
            <person name="Brunk B."/>
            <person name="Roos D."/>
            <person name="Caler E."/>
            <person name="Lorenzi H."/>
        </authorList>
    </citation>
    <scope>NUCLEOTIDE SEQUENCE [LARGE SCALE GENOMIC DNA]</scope>
    <source>
        <strain evidence="3">p89</strain>
    </source>
</reference>
<evidence type="ECO:0000313" key="3">
    <source>
        <dbReference type="Proteomes" id="UP000028828"/>
    </source>
</evidence>
<comment type="caution">
    <text evidence="2">The sequence shown here is derived from an EMBL/GenBank/DDBJ whole genome shotgun (WGS) entry which is preliminary data.</text>
</comment>
<proteinExistence type="predicted"/>
<dbReference type="VEuPathDB" id="ToxoDB:TGP89_238870"/>
<evidence type="ECO:0000256" key="1">
    <source>
        <dbReference type="SAM" id="MobiDB-lite"/>
    </source>
</evidence>
<dbReference type="EMBL" id="AEYI02001286">
    <property type="protein sequence ID" value="KFG39291.1"/>
    <property type="molecule type" value="Genomic_DNA"/>
</dbReference>
<feature type="compositionally biased region" description="Basic and acidic residues" evidence="1">
    <location>
        <begin position="296"/>
        <end position="308"/>
    </location>
</feature>
<feature type="region of interest" description="Disordered" evidence="1">
    <location>
        <begin position="1"/>
        <end position="22"/>
    </location>
</feature>
<gene>
    <name evidence="2" type="ORF">TGP89_238870</name>
</gene>
<sequence length="450" mass="48915">MRPSSSEERPSVSPTASAASSAPFALSAADRRLLLLSPATVISQRTPSHLSRPEIVEFFSRFGSLHGPGDGLAFPSDRRDKRLLIRFRHLQDALRCLKAQGLPLERRGGEEERESEAKKAERRSDEFNALSAAPGDTAWSHPLQLSREDKIKLSALRGNARAMQLLHSEGTLQRLRGGEKSEKEQEAPGRAGDSRLSEDQKRGRGGLATRPGAHSQSLFAEDSERVSGGDRGREKHPTHGRIADDSSVEEPPAERDAFFDSRSSIPSGGGHGTDRRSVQRDEKAERQRAASGDTGTSEREGRRTDSPLRDLLSGALVADQLKQTEGWRSGSLVSDPRRAGALGETGGAFGFHEKTFARARDEAGRLGETLRADRDGEEGAQEDENTKAARLSAEKALTRRRAEATHSLMISSLAGFMFNPENPYDNYLIPALPRPAPAVPTHTSSASPPM</sequence>
<feature type="compositionally biased region" description="Basic and acidic residues" evidence="1">
    <location>
        <begin position="222"/>
        <end position="244"/>
    </location>
</feature>
<feature type="compositionally biased region" description="Basic and acidic residues" evidence="1">
    <location>
        <begin position="1"/>
        <end position="10"/>
    </location>
</feature>